<reference evidence="8 9" key="1">
    <citation type="submission" date="2008-09" db="EMBL/GenBank/DDBJ databases">
        <authorList>
            <person name="Fulton L."/>
            <person name="Clifton S."/>
            <person name="Fulton B."/>
            <person name="Xu J."/>
            <person name="Minx P."/>
            <person name="Pepin K.H."/>
            <person name="Johnson M."/>
            <person name="Thiruvilangam P."/>
            <person name="Bhonagiri V."/>
            <person name="Nash W.E."/>
            <person name="Mardis E.R."/>
            <person name="Wilson R.K."/>
        </authorList>
    </citation>
    <scope>NUCLEOTIDE SEQUENCE [LARGE SCALE GENOMIC DNA]</scope>
    <source>
        <strain evidence="8 9">DSM 13275</strain>
    </source>
</reference>
<dbReference type="InterPro" id="IPR036633">
    <property type="entry name" value="Prn/Lys/Arg_de-COase_C_sf"/>
</dbReference>
<evidence type="ECO:0000256" key="3">
    <source>
        <dbReference type="ARBA" id="ARBA00022793"/>
    </source>
</evidence>
<keyword evidence="4" id="KW-0663">Pyridoxal phosphate</keyword>
<feature type="domain" description="Orn/Lys/Arg decarboxylase C-terminal" evidence="7">
    <location>
        <begin position="419"/>
        <end position="489"/>
    </location>
</feature>
<keyword evidence="3" id="KW-0210">Decarboxylase</keyword>
<name>B6G0H2_PEPHT</name>
<dbReference type="InterPro" id="IPR015421">
    <property type="entry name" value="PyrdxlP-dep_Trfase_major"/>
</dbReference>
<proteinExistence type="inferred from homology"/>
<dbReference type="STRING" id="500633.CLOHIR_01628"/>
<evidence type="ECO:0000256" key="4">
    <source>
        <dbReference type="ARBA" id="ARBA00022898"/>
    </source>
</evidence>
<dbReference type="GO" id="GO:0016831">
    <property type="term" value="F:carboxy-lyase activity"/>
    <property type="evidence" value="ECO:0007669"/>
    <property type="project" value="UniProtKB-KW"/>
</dbReference>
<keyword evidence="5" id="KW-0456">Lyase</keyword>
<dbReference type="PANTHER" id="PTHR43277">
    <property type="entry name" value="ARGININE DECARBOXYLASE"/>
    <property type="match status" value="1"/>
</dbReference>
<dbReference type="AlphaFoldDB" id="B6G0H2"/>
<sequence>YKKLIEGRLMNKNNDELFINNGLKKILDEKIVSFHMPGHKCGKIYDRLKYTEMLEGLYKTDTTEIPGTDNLHSPEDIIKESILKAEKVFESGKTYYLINGSTCGIEAAIMATCNPGEKLILSRDSHQSAVNACILGDIVPIYVKSEIDKYTNIQRGNSFEDVKKAIDENEDTKVLFLTYPTYYGITFELEKIISYAHDKEMVVVIDEAHGAHLGLSEKLPKTALECGADIVIQSTHKTLPAFTQSSMMHISKEALKSGRVDTDRIEKMLKMTETSSPSYILMQSLEIAVDIYEKYGKELMEELINNINEFKIKIEEINEYTNKTKIKNVDFFKIHNEKDLTKIFISSLEVGLTGYEFEEILRKEHNIQVELSNYSGALMIATIGNEKEDFEKLENALIEIYIKSLEEGRKKIEPVDYPYELIPQMALTPREAFYSRKKKNVKIEESIGKICGENIVPYPPGVCMIAAGEIIPQEIMDYLKYCKKEGMEITGVKDSRFEYIQIID</sequence>
<dbReference type="SUPFAM" id="SSF53383">
    <property type="entry name" value="PLP-dependent transferases"/>
    <property type="match status" value="1"/>
</dbReference>
<evidence type="ECO:0000256" key="1">
    <source>
        <dbReference type="ARBA" id="ARBA00001933"/>
    </source>
</evidence>
<evidence type="ECO:0000313" key="9">
    <source>
        <dbReference type="Proteomes" id="UP000003178"/>
    </source>
</evidence>
<evidence type="ECO:0000256" key="5">
    <source>
        <dbReference type="ARBA" id="ARBA00023239"/>
    </source>
</evidence>
<feature type="non-terminal residue" evidence="8">
    <location>
        <position position="1"/>
    </location>
</feature>
<dbReference type="PANTHER" id="PTHR43277:SF4">
    <property type="entry name" value="ARGININE DECARBOXYLASE"/>
    <property type="match status" value="1"/>
</dbReference>
<evidence type="ECO:0000259" key="6">
    <source>
        <dbReference type="Pfam" id="PF01276"/>
    </source>
</evidence>
<dbReference type="Proteomes" id="UP000003178">
    <property type="component" value="Unassembled WGS sequence"/>
</dbReference>
<gene>
    <name evidence="8" type="ORF">CLOHIR_01628</name>
</gene>
<accession>B6G0H2</accession>
<dbReference type="InterPro" id="IPR015424">
    <property type="entry name" value="PyrdxlP-dep_Trfase"/>
</dbReference>
<protein>
    <submittedName>
        <fullName evidence="8">Orn/Lys/Arg decarboxylase, major domain protein</fullName>
    </submittedName>
</protein>
<keyword evidence="9" id="KW-1185">Reference proteome</keyword>
<evidence type="ECO:0000256" key="2">
    <source>
        <dbReference type="ARBA" id="ARBA00010671"/>
    </source>
</evidence>
<dbReference type="HOGENOM" id="CLU_540286_0_0_9"/>
<dbReference type="eggNOG" id="COG1982">
    <property type="taxonomic scope" value="Bacteria"/>
</dbReference>
<comment type="cofactor">
    <cofactor evidence="1">
        <name>pyridoxal 5'-phosphate</name>
        <dbReference type="ChEBI" id="CHEBI:597326"/>
    </cofactor>
</comment>
<dbReference type="EMBL" id="ABWP01000066">
    <property type="protein sequence ID" value="EEA84668.1"/>
    <property type="molecule type" value="Genomic_DNA"/>
</dbReference>
<feature type="domain" description="Orn/Lys/Arg decarboxylases family 1 pyridoxal-P attachment site" evidence="6">
    <location>
        <begin position="22"/>
        <end position="387"/>
    </location>
</feature>
<reference evidence="8 9" key="2">
    <citation type="submission" date="2008-10" db="EMBL/GenBank/DDBJ databases">
        <title>Draft genome sequence of Clostridium hiranonis (DSM 13275).</title>
        <authorList>
            <person name="Sudarsanam P."/>
            <person name="Ley R."/>
            <person name="Guruge J."/>
            <person name="Turnbaugh P.J."/>
            <person name="Mahowald M."/>
            <person name="Liep D."/>
            <person name="Gordon J."/>
        </authorList>
    </citation>
    <scope>NUCLEOTIDE SEQUENCE [LARGE SCALE GENOMIC DNA]</scope>
    <source>
        <strain evidence="8 9">DSM 13275</strain>
    </source>
</reference>
<dbReference type="SUPFAM" id="SSF55904">
    <property type="entry name" value="Ornithine decarboxylase C-terminal domain"/>
    <property type="match status" value="1"/>
</dbReference>
<dbReference type="InterPro" id="IPR008286">
    <property type="entry name" value="Prn/Lys/Arg_de-COase_C"/>
</dbReference>
<dbReference type="Gene3D" id="3.90.100.10">
    <property type="entry name" value="Orn/Lys/Arg decarboxylase, C-terminal domain"/>
    <property type="match status" value="1"/>
</dbReference>
<evidence type="ECO:0000259" key="7">
    <source>
        <dbReference type="Pfam" id="PF03711"/>
    </source>
</evidence>
<dbReference type="InterPro" id="IPR052357">
    <property type="entry name" value="Orn_Lys_Arg_decarboxylase-I"/>
</dbReference>
<evidence type="ECO:0000313" key="8">
    <source>
        <dbReference type="EMBL" id="EEA84668.1"/>
    </source>
</evidence>
<dbReference type="InterPro" id="IPR000310">
    <property type="entry name" value="Orn/Lys/Arg_deCO2ase_major_dom"/>
</dbReference>
<organism evidence="8 9">
    <name type="scientific">Peptacetobacter hiranonis (strain DSM 13275 / JCM 10541 / KCTC 15199 / TO-931)</name>
    <name type="common">Clostridium hiranonis</name>
    <dbReference type="NCBI Taxonomy" id="500633"/>
    <lineage>
        <taxon>Bacteria</taxon>
        <taxon>Bacillati</taxon>
        <taxon>Bacillota</taxon>
        <taxon>Clostridia</taxon>
        <taxon>Peptostreptococcales</taxon>
        <taxon>Peptostreptococcaceae</taxon>
        <taxon>Peptacetobacter</taxon>
    </lineage>
</organism>
<comment type="caution">
    <text evidence="8">The sequence shown here is derived from an EMBL/GenBank/DDBJ whole genome shotgun (WGS) entry which is preliminary data.</text>
</comment>
<comment type="similarity">
    <text evidence="2">Belongs to the Orn/Lys/Arg decarboxylase class-I family.</text>
</comment>
<dbReference type="RefSeq" id="WP_006441133.1">
    <property type="nucleotide sequence ID" value="NZ_DS995685.1"/>
</dbReference>
<dbReference type="Pfam" id="PF03711">
    <property type="entry name" value="OKR_DC_1_C"/>
    <property type="match status" value="1"/>
</dbReference>
<dbReference type="Gene3D" id="3.40.640.10">
    <property type="entry name" value="Type I PLP-dependent aspartate aminotransferase-like (Major domain)"/>
    <property type="match status" value="1"/>
</dbReference>
<dbReference type="Pfam" id="PF01276">
    <property type="entry name" value="OKR_DC_1"/>
    <property type="match status" value="1"/>
</dbReference>